<dbReference type="Proteomes" id="UP000613193">
    <property type="component" value="Unassembled WGS sequence"/>
</dbReference>
<evidence type="ECO:0000256" key="2">
    <source>
        <dbReference type="SAM" id="SignalP"/>
    </source>
</evidence>
<feature type="signal peptide" evidence="2">
    <location>
        <begin position="1"/>
        <end position="22"/>
    </location>
</feature>
<dbReference type="GO" id="GO:0005975">
    <property type="term" value="P:carbohydrate metabolic process"/>
    <property type="evidence" value="ECO:0007669"/>
    <property type="project" value="InterPro"/>
</dbReference>
<keyword evidence="2" id="KW-0732">Signal</keyword>
<dbReference type="PROSITE" id="PS51257">
    <property type="entry name" value="PROKAR_LIPOPROTEIN"/>
    <property type="match status" value="1"/>
</dbReference>
<keyword evidence="5" id="KW-1185">Reference proteome</keyword>
<dbReference type="Pfam" id="PF00722">
    <property type="entry name" value="Glyco_hydro_16"/>
    <property type="match status" value="1"/>
</dbReference>
<dbReference type="GO" id="GO:0004553">
    <property type="term" value="F:hydrolase activity, hydrolyzing O-glycosyl compounds"/>
    <property type="evidence" value="ECO:0007669"/>
    <property type="project" value="InterPro"/>
</dbReference>
<dbReference type="InterPro" id="IPR050546">
    <property type="entry name" value="Glycosyl_Hydrlase_16"/>
</dbReference>
<evidence type="ECO:0000313" key="5">
    <source>
        <dbReference type="Proteomes" id="UP000613193"/>
    </source>
</evidence>
<proteinExistence type="inferred from homology"/>
<dbReference type="AlphaFoldDB" id="A0A934PUY9"/>
<comment type="caution">
    <text evidence="4">The sequence shown here is derived from an EMBL/GenBank/DDBJ whole genome shotgun (WGS) entry which is preliminary data.</text>
</comment>
<dbReference type="InterPro" id="IPR000757">
    <property type="entry name" value="Beta-glucanase-like"/>
</dbReference>
<dbReference type="PANTHER" id="PTHR10963:SF55">
    <property type="entry name" value="GLYCOSIDE HYDROLASE FAMILY 16 PROTEIN"/>
    <property type="match status" value="1"/>
</dbReference>
<evidence type="ECO:0000256" key="1">
    <source>
        <dbReference type="ARBA" id="ARBA00006865"/>
    </source>
</evidence>
<dbReference type="InterPro" id="IPR013320">
    <property type="entry name" value="ConA-like_dom_sf"/>
</dbReference>
<dbReference type="PANTHER" id="PTHR10963">
    <property type="entry name" value="GLYCOSYL HYDROLASE-RELATED"/>
    <property type="match status" value="1"/>
</dbReference>
<name>A0A934PUY9_9SPHI</name>
<dbReference type="CDD" id="cd08023">
    <property type="entry name" value="GH16_laminarinase_like"/>
    <property type="match status" value="1"/>
</dbReference>
<evidence type="ECO:0000313" key="4">
    <source>
        <dbReference type="EMBL" id="MBK0379875.1"/>
    </source>
</evidence>
<dbReference type="RefSeq" id="WP_200066416.1">
    <property type="nucleotide sequence ID" value="NZ_JAEHFW010000002.1"/>
</dbReference>
<evidence type="ECO:0000259" key="3">
    <source>
        <dbReference type="PROSITE" id="PS51762"/>
    </source>
</evidence>
<dbReference type="SUPFAM" id="SSF49899">
    <property type="entry name" value="Concanavalin A-like lectins/glucanases"/>
    <property type="match status" value="1"/>
</dbReference>
<dbReference type="Gene3D" id="2.60.120.200">
    <property type="match status" value="1"/>
</dbReference>
<reference evidence="4" key="1">
    <citation type="submission" date="2020-12" db="EMBL/GenBank/DDBJ databases">
        <title>Bacterial novel species Mucilaginibacter sp. SD-g isolated from soil.</title>
        <authorList>
            <person name="Jung H.-Y."/>
        </authorList>
    </citation>
    <scope>NUCLEOTIDE SEQUENCE</scope>
    <source>
        <strain evidence="4">SD-g</strain>
    </source>
</reference>
<feature type="domain" description="GH16" evidence="3">
    <location>
        <begin position="41"/>
        <end position="281"/>
    </location>
</feature>
<dbReference type="InterPro" id="IPR008999">
    <property type="entry name" value="Actin-crosslinking"/>
</dbReference>
<dbReference type="PROSITE" id="PS51762">
    <property type="entry name" value="GH16_2"/>
    <property type="match status" value="1"/>
</dbReference>
<sequence>MKKQFFNFLKSAGIVLVLVSLALSCKKDVGQSAAEQVKVSSATENSTTPRAATLVWSDEFNGSSVDGSKWNIDNGNPNVNNEKEYYSSGNVAVTGGNLVITAKNQSMGGQPYTSGKLTTSGKYSVKYGRIEARIKLPAFQGSWPAFWMLGNNIGSVGWPQCGEIDIMEQTNTSNTILGTMHWNANGHVYYGNSTTVGSVQDYHVYAVEWDDSSIRWYVDGNLFNTGNIANNINNTEEFHLPFFLILNLAVGGDLPGNTINNGALPASMYVDYVRVYSLSGGSTSNPPIGQTVTLKGFNGKYVSSENGTQAMTCTRATAQGWEQFTVVDAGGGKIALQSQGKYVSSENGTQAITCNRTSIGDWEKFDWVPTSDGKVTFRGNNGKFISSENGTQAMTCTRATASGWEAFGINQ</sequence>
<dbReference type="SUPFAM" id="SSF50405">
    <property type="entry name" value="Actin-crosslinking proteins"/>
    <property type="match status" value="1"/>
</dbReference>
<gene>
    <name evidence="4" type="ORF">I5M19_11180</name>
</gene>
<accession>A0A934PUY9</accession>
<comment type="similarity">
    <text evidence="1">Belongs to the glycosyl hydrolase 16 family.</text>
</comment>
<protein>
    <submittedName>
        <fullName evidence="4">Family 16 glycosylhydrolase</fullName>
    </submittedName>
</protein>
<dbReference type="EMBL" id="JAEHFW010000002">
    <property type="protein sequence ID" value="MBK0379875.1"/>
    <property type="molecule type" value="Genomic_DNA"/>
</dbReference>
<dbReference type="Gene3D" id="2.80.10.50">
    <property type="match status" value="1"/>
</dbReference>
<organism evidence="4 5">
    <name type="scientific">Mucilaginibacter segetis</name>
    <dbReference type="NCBI Taxonomy" id="2793071"/>
    <lineage>
        <taxon>Bacteria</taxon>
        <taxon>Pseudomonadati</taxon>
        <taxon>Bacteroidota</taxon>
        <taxon>Sphingobacteriia</taxon>
        <taxon>Sphingobacteriales</taxon>
        <taxon>Sphingobacteriaceae</taxon>
        <taxon>Mucilaginibacter</taxon>
    </lineage>
</organism>
<feature type="chain" id="PRO_5037139204" evidence="2">
    <location>
        <begin position="23"/>
        <end position="411"/>
    </location>
</feature>
<dbReference type="CDD" id="cd23342">
    <property type="entry name" value="beta-trefoil_FSCN_ZgPorA-like"/>
    <property type="match status" value="1"/>
</dbReference>